<reference evidence="2" key="2">
    <citation type="submission" date="2023-06" db="EMBL/GenBank/DDBJ databases">
        <authorList>
            <consortium name="Lawrence Berkeley National Laboratory"/>
            <person name="Mondo S.J."/>
            <person name="Hensen N."/>
            <person name="Bonometti L."/>
            <person name="Westerberg I."/>
            <person name="Brannstrom I.O."/>
            <person name="Guillou S."/>
            <person name="Cros-Aarteil S."/>
            <person name="Calhoun S."/>
            <person name="Haridas S."/>
            <person name="Kuo A."/>
            <person name="Pangilinan J."/>
            <person name="Riley R."/>
            <person name="Labutti K."/>
            <person name="Andreopoulos B."/>
            <person name="Lipzen A."/>
            <person name="Chen C."/>
            <person name="Yanf M."/>
            <person name="Daum C."/>
            <person name="Ng V."/>
            <person name="Clum A."/>
            <person name="Steindorff A."/>
            <person name="Ohm R."/>
            <person name="Martin F."/>
            <person name="Silar P."/>
            <person name="Natvig D."/>
            <person name="Lalanne C."/>
            <person name="Gautier V."/>
            <person name="Ament-Velasquez S.L."/>
            <person name="Kruys A."/>
            <person name="Hutchinson M.I."/>
            <person name="Powell A.J."/>
            <person name="Barry K."/>
            <person name="Miller A.N."/>
            <person name="Grigoriev I.V."/>
            <person name="Debuchy R."/>
            <person name="Gladieux P."/>
            <person name="Thoren M.H."/>
            <person name="Johannesson H."/>
        </authorList>
    </citation>
    <scope>NUCLEOTIDE SEQUENCE</scope>
    <source>
        <strain evidence="2">CBS 333.67</strain>
    </source>
</reference>
<organism evidence="2 3">
    <name type="scientific">Chaetomium strumarium</name>
    <dbReference type="NCBI Taxonomy" id="1170767"/>
    <lineage>
        <taxon>Eukaryota</taxon>
        <taxon>Fungi</taxon>
        <taxon>Dikarya</taxon>
        <taxon>Ascomycota</taxon>
        <taxon>Pezizomycotina</taxon>
        <taxon>Sordariomycetes</taxon>
        <taxon>Sordariomycetidae</taxon>
        <taxon>Sordariales</taxon>
        <taxon>Chaetomiaceae</taxon>
        <taxon>Chaetomium</taxon>
    </lineage>
</organism>
<feature type="compositionally biased region" description="Basic residues" evidence="1">
    <location>
        <begin position="12"/>
        <end position="28"/>
    </location>
</feature>
<sequence length="133" mass="16026">MLQKPNPTTTARRSRRFRRHKTATRRSLKVPDPQATIHSDQKPTRQRTESRSLYNTKYKRQLVIINMERKQRKEMVERHRSTGDPREFAAFLLPFIPPVELGEWQWDDGVQRWWREDKTTGARLWVPVEDAFL</sequence>
<keyword evidence="3" id="KW-1185">Reference proteome</keyword>
<dbReference type="EMBL" id="JAUDZG010000006">
    <property type="protein sequence ID" value="KAK3303542.1"/>
    <property type="molecule type" value="Genomic_DNA"/>
</dbReference>
<name>A0AAJ0LZK9_9PEZI</name>
<gene>
    <name evidence="2" type="ORF">B0T15DRAFT_278596</name>
</gene>
<accession>A0AAJ0LZK9</accession>
<feature type="compositionally biased region" description="Basic and acidic residues" evidence="1">
    <location>
        <begin position="39"/>
        <end position="50"/>
    </location>
</feature>
<dbReference type="AlphaFoldDB" id="A0AAJ0LZK9"/>
<feature type="region of interest" description="Disordered" evidence="1">
    <location>
        <begin position="1"/>
        <end position="52"/>
    </location>
</feature>
<dbReference type="RefSeq" id="XP_062719322.1">
    <property type="nucleotide sequence ID" value="XM_062863549.1"/>
</dbReference>
<evidence type="ECO:0000256" key="1">
    <source>
        <dbReference type="SAM" id="MobiDB-lite"/>
    </source>
</evidence>
<comment type="caution">
    <text evidence="2">The sequence shown here is derived from an EMBL/GenBank/DDBJ whole genome shotgun (WGS) entry which is preliminary data.</text>
</comment>
<proteinExistence type="predicted"/>
<dbReference type="GeneID" id="87882378"/>
<evidence type="ECO:0000313" key="3">
    <source>
        <dbReference type="Proteomes" id="UP001273166"/>
    </source>
</evidence>
<reference evidence="2" key="1">
    <citation type="journal article" date="2023" name="Mol. Phylogenet. Evol.">
        <title>Genome-scale phylogeny and comparative genomics of the fungal order Sordariales.</title>
        <authorList>
            <person name="Hensen N."/>
            <person name="Bonometti L."/>
            <person name="Westerberg I."/>
            <person name="Brannstrom I.O."/>
            <person name="Guillou S."/>
            <person name="Cros-Aarteil S."/>
            <person name="Calhoun S."/>
            <person name="Haridas S."/>
            <person name="Kuo A."/>
            <person name="Mondo S."/>
            <person name="Pangilinan J."/>
            <person name="Riley R."/>
            <person name="LaButti K."/>
            <person name="Andreopoulos B."/>
            <person name="Lipzen A."/>
            <person name="Chen C."/>
            <person name="Yan M."/>
            <person name="Daum C."/>
            <person name="Ng V."/>
            <person name="Clum A."/>
            <person name="Steindorff A."/>
            <person name="Ohm R.A."/>
            <person name="Martin F."/>
            <person name="Silar P."/>
            <person name="Natvig D.O."/>
            <person name="Lalanne C."/>
            <person name="Gautier V."/>
            <person name="Ament-Velasquez S.L."/>
            <person name="Kruys A."/>
            <person name="Hutchinson M.I."/>
            <person name="Powell A.J."/>
            <person name="Barry K."/>
            <person name="Miller A.N."/>
            <person name="Grigoriev I.V."/>
            <person name="Debuchy R."/>
            <person name="Gladieux P."/>
            <person name="Hiltunen Thoren M."/>
            <person name="Johannesson H."/>
        </authorList>
    </citation>
    <scope>NUCLEOTIDE SEQUENCE</scope>
    <source>
        <strain evidence="2">CBS 333.67</strain>
    </source>
</reference>
<dbReference type="Proteomes" id="UP001273166">
    <property type="component" value="Unassembled WGS sequence"/>
</dbReference>
<protein>
    <submittedName>
        <fullName evidence="2">Uncharacterized protein</fullName>
    </submittedName>
</protein>
<evidence type="ECO:0000313" key="2">
    <source>
        <dbReference type="EMBL" id="KAK3303542.1"/>
    </source>
</evidence>